<dbReference type="Proteomes" id="UP000482960">
    <property type="component" value="Unassembled WGS sequence"/>
</dbReference>
<dbReference type="AlphaFoldDB" id="A0A6V8KYJ9"/>
<reference evidence="1 2" key="1">
    <citation type="submission" date="2020-03" db="EMBL/GenBank/DDBJ databases">
        <title>Whole genome shotgun sequence of Phytohabitans rumicis NBRC 108638.</title>
        <authorList>
            <person name="Komaki H."/>
            <person name="Tamura T."/>
        </authorList>
    </citation>
    <scope>NUCLEOTIDE SEQUENCE [LARGE SCALE GENOMIC DNA]</scope>
    <source>
        <strain evidence="1 2">NBRC 108638</strain>
    </source>
</reference>
<evidence type="ECO:0000313" key="2">
    <source>
        <dbReference type="Proteomes" id="UP000482960"/>
    </source>
</evidence>
<dbReference type="EMBL" id="BLPG01000001">
    <property type="protein sequence ID" value="GFJ90193.1"/>
    <property type="molecule type" value="Genomic_DNA"/>
</dbReference>
<reference evidence="1 2" key="2">
    <citation type="submission" date="2020-03" db="EMBL/GenBank/DDBJ databases">
        <authorList>
            <person name="Ichikawa N."/>
            <person name="Kimura A."/>
            <person name="Kitahashi Y."/>
            <person name="Uohara A."/>
        </authorList>
    </citation>
    <scope>NUCLEOTIDE SEQUENCE [LARGE SCALE GENOMIC DNA]</scope>
    <source>
        <strain evidence="1 2">NBRC 108638</strain>
    </source>
</reference>
<protein>
    <submittedName>
        <fullName evidence="1">Uncharacterized protein</fullName>
    </submittedName>
</protein>
<keyword evidence="2" id="KW-1185">Reference proteome</keyword>
<gene>
    <name evidence="1" type="ORF">Prum_038350</name>
</gene>
<comment type="caution">
    <text evidence="1">The sequence shown here is derived from an EMBL/GenBank/DDBJ whole genome shotgun (WGS) entry which is preliminary data.</text>
</comment>
<proteinExistence type="predicted"/>
<name>A0A6V8KYJ9_9ACTN</name>
<sequence>MAAGERLTAEDVEALADADDLAWLGRLAHGRRVAAHGERVTFLVGEHGPDAVSVPVGASPAETLRAFALARLAAPDNAHVTGSTAVHGAPLAQLALNFGADDLLVPADTDRDEVVHLIWDAGLRPVERDAEHNVVREYDPPVPLAERRAEPQRVWA</sequence>
<accession>A0A6V8KYJ9</accession>
<organism evidence="1 2">
    <name type="scientific">Phytohabitans rumicis</name>
    <dbReference type="NCBI Taxonomy" id="1076125"/>
    <lineage>
        <taxon>Bacteria</taxon>
        <taxon>Bacillati</taxon>
        <taxon>Actinomycetota</taxon>
        <taxon>Actinomycetes</taxon>
        <taxon>Micromonosporales</taxon>
        <taxon>Micromonosporaceae</taxon>
    </lineage>
</organism>
<evidence type="ECO:0000313" key="1">
    <source>
        <dbReference type="EMBL" id="GFJ90193.1"/>
    </source>
</evidence>